<keyword evidence="3 5" id="KW-0808">Transferase</keyword>
<reference evidence="5" key="1">
    <citation type="submission" date="2020-01" db="EMBL/GenBank/DDBJ databases">
        <title>Insect and environment-associated Actinomycetes.</title>
        <authorList>
            <person name="Currrie C."/>
            <person name="Chevrette M."/>
            <person name="Carlson C."/>
            <person name="Stubbendieck R."/>
            <person name="Wendt-Pienkowski E."/>
        </authorList>
    </citation>
    <scope>NUCLEOTIDE SEQUENCE</scope>
    <source>
        <strain evidence="5">SID7499</strain>
    </source>
</reference>
<sequence>MIETLSPTAADLRPRCDPAAVAAPEPPRVIVLVPAYREVDSLPHVLEALRGQTRPADRVVVTLDPHRDSGRTAELERVVHAAGAEVWHSVGNRHKKAGNLNGALARLLPDLSDQDAILVQDADTYLDPHFIEVTLKKMGQGYGAVGGNFRGRSGGRLCGAFQRNEFARYARDTARKRGKVLCLTGTACLFRAGALKEVLRARASGRLPAADGVYDTKALTEDNELTLALKHLDHRIVAPPRATMTTEVMETWRALAKQRLRWKRGALENLIDYGLTRYTTEGWARQLVAFLGASVSTAYIASVIYFLAAGSGLRIAPFWIAFTAFYAIERAVTVKSRGWRVSLASLLVLPEWVYDLFLQGVHLRALADTALRRDRTW</sequence>
<comment type="similarity">
    <text evidence="1">Belongs to the glycosyltransferase 2 family.</text>
</comment>
<dbReference type="Pfam" id="PF13641">
    <property type="entry name" value="Glyco_tranf_2_3"/>
    <property type="match status" value="1"/>
</dbReference>
<evidence type="ECO:0000256" key="2">
    <source>
        <dbReference type="ARBA" id="ARBA00022676"/>
    </source>
</evidence>
<dbReference type="AlphaFoldDB" id="A0A6G3XMH7"/>
<dbReference type="InterPro" id="IPR029044">
    <property type="entry name" value="Nucleotide-diphossugar_trans"/>
</dbReference>
<feature type="transmembrane region" description="Helical" evidence="4">
    <location>
        <begin position="314"/>
        <end position="332"/>
    </location>
</feature>
<keyword evidence="4" id="KW-0472">Membrane</keyword>
<dbReference type="PANTHER" id="PTHR43630">
    <property type="entry name" value="POLY-BETA-1,6-N-ACETYL-D-GLUCOSAMINE SYNTHASE"/>
    <property type="match status" value="1"/>
</dbReference>
<gene>
    <name evidence="5" type="ORF">G3M58_71890</name>
</gene>
<protein>
    <submittedName>
        <fullName evidence="5">Glycosyltransferase family 2 protein</fullName>
    </submittedName>
</protein>
<keyword evidence="2" id="KW-0328">Glycosyltransferase</keyword>
<evidence type="ECO:0000256" key="3">
    <source>
        <dbReference type="ARBA" id="ARBA00022679"/>
    </source>
</evidence>
<dbReference type="EMBL" id="JAAGMN010007567">
    <property type="protein sequence ID" value="NEE18864.1"/>
    <property type="molecule type" value="Genomic_DNA"/>
</dbReference>
<keyword evidence="4" id="KW-0812">Transmembrane</keyword>
<dbReference type="Gene3D" id="3.90.550.10">
    <property type="entry name" value="Spore Coat Polysaccharide Biosynthesis Protein SpsA, Chain A"/>
    <property type="match status" value="1"/>
</dbReference>
<evidence type="ECO:0000256" key="4">
    <source>
        <dbReference type="SAM" id="Phobius"/>
    </source>
</evidence>
<evidence type="ECO:0000313" key="5">
    <source>
        <dbReference type="EMBL" id="NEE18864.1"/>
    </source>
</evidence>
<feature type="transmembrane region" description="Helical" evidence="4">
    <location>
        <begin position="287"/>
        <end position="308"/>
    </location>
</feature>
<keyword evidence="4" id="KW-1133">Transmembrane helix</keyword>
<organism evidence="5">
    <name type="scientific">Streptomyces sp. SID7499</name>
    <dbReference type="NCBI Taxonomy" id="2706086"/>
    <lineage>
        <taxon>Bacteria</taxon>
        <taxon>Bacillati</taxon>
        <taxon>Actinomycetota</taxon>
        <taxon>Actinomycetes</taxon>
        <taxon>Kitasatosporales</taxon>
        <taxon>Streptomycetaceae</taxon>
        <taxon>Streptomyces</taxon>
    </lineage>
</organism>
<dbReference type="CDD" id="cd06423">
    <property type="entry name" value="CESA_like"/>
    <property type="match status" value="1"/>
</dbReference>
<dbReference type="PANTHER" id="PTHR43630:SF1">
    <property type="entry name" value="POLY-BETA-1,6-N-ACETYL-D-GLUCOSAMINE SYNTHASE"/>
    <property type="match status" value="1"/>
</dbReference>
<dbReference type="SUPFAM" id="SSF53448">
    <property type="entry name" value="Nucleotide-diphospho-sugar transferases"/>
    <property type="match status" value="1"/>
</dbReference>
<accession>A0A6G3XMH7</accession>
<name>A0A6G3XMH7_9ACTN</name>
<comment type="caution">
    <text evidence="5">The sequence shown here is derived from an EMBL/GenBank/DDBJ whole genome shotgun (WGS) entry which is preliminary data.</text>
</comment>
<proteinExistence type="inferred from homology"/>
<dbReference type="GO" id="GO:0016757">
    <property type="term" value="F:glycosyltransferase activity"/>
    <property type="evidence" value="ECO:0007669"/>
    <property type="project" value="UniProtKB-KW"/>
</dbReference>
<evidence type="ECO:0000256" key="1">
    <source>
        <dbReference type="ARBA" id="ARBA00006739"/>
    </source>
</evidence>